<dbReference type="SUPFAM" id="SSF53335">
    <property type="entry name" value="S-adenosyl-L-methionine-dependent methyltransferases"/>
    <property type="match status" value="1"/>
</dbReference>
<gene>
    <name evidence="2" type="ORF">METZ01_LOCUS348489</name>
</gene>
<proteinExistence type="predicted"/>
<dbReference type="EMBL" id="UINC01120873">
    <property type="protein sequence ID" value="SVC95635.1"/>
    <property type="molecule type" value="Genomic_DNA"/>
</dbReference>
<dbReference type="InterPro" id="IPR013691">
    <property type="entry name" value="MeTrfase_14"/>
</dbReference>
<organism evidence="2">
    <name type="scientific">marine metagenome</name>
    <dbReference type="NCBI Taxonomy" id="408172"/>
    <lineage>
        <taxon>unclassified sequences</taxon>
        <taxon>metagenomes</taxon>
        <taxon>ecological metagenomes</taxon>
    </lineage>
</organism>
<dbReference type="InterPro" id="IPR029063">
    <property type="entry name" value="SAM-dependent_MTases_sf"/>
</dbReference>
<accession>A0A382REP4</accession>
<sequence length="313" mass="35732">IYNQAWRNDQVVYDPRYQNEQAYSPTYRQHLHDVIRTIRNLGLGETFAEIGCGRGYFLGELRKCGFSAVGLDQAYEGDDPRITKEHYRPGMTFNVDCVVLRHVLEHMDDPVRFLAAIAESNSHEGFVYIEAPCFDWVCSKRSWLSITHEHVNYFRISDFNEIFGEVVGSGHFFGGQYLFVVARLSSIRDPGFTEARRATVPEDFTDDISWYLGELDTPGRNVVWGASSKGVLFSVHMSSRGGLVDAIVDISPQKQGRFLPVTGLEVLDPNTLVDRLEDQDKVFVMNVNYLDEVVERVGERCRFIAYPKAYSRC</sequence>
<reference evidence="2" key="1">
    <citation type="submission" date="2018-05" db="EMBL/GenBank/DDBJ databases">
        <authorList>
            <person name="Lanie J.A."/>
            <person name="Ng W.-L."/>
            <person name="Kazmierczak K.M."/>
            <person name="Andrzejewski T.M."/>
            <person name="Davidsen T.M."/>
            <person name="Wayne K.J."/>
            <person name="Tettelin H."/>
            <person name="Glass J.I."/>
            <person name="Rusch D."/>
            <person name="Podicherti R."/>
            <person name="Tsui H.-C.T."/>
            <person name="Winkler M.E."/>
        </authorList>
    </citation>
    <scope>NUCLEOTIDE SEQUENCE</scope>
</reference>
<dbReference type="Gene3D" id="3.40.50.150">
    <property type="entry name" value="Vaccinia Virus protein VP39"/>
    <property type="match status" value="1"/>
</dbReference>
<protein>
    <recommendedName>
        <fullName evidence="1">C-methyltransferase domain-containing protein</fullName>
    </recommendedName>
</protein>
<dbReference type="AlphaFoldDB" id="A0A382REP4"/>
<feature type="non-terminal residue" evidence="2">
    <location>
        <position position="1"/>
    </location>
</feature>
<feature type="domain" description="C-methyltransferase" evidence="1">
    <location>
        <begin position="205"/>
        <end position="297"/>
    </location>
</feature>
<evidence type="ECO:0000259" key="1">
    <source>
        <dbReference type="Pfam" id="PF08484"/>
    </source>
</evidence>
<dbReference type="Pfam" id="PF13489">
    <property type="entry name" value="Methyltransf_23"/>
    <property type="match status" value="1"/>
</dbReference>
<evidence type="ECO:0000313" key="2">
    <source>
        <dbReference type="EMBL" id="SVC95635.1"/>
    </source>
</evidence>
<dbReference type="Pfam" id="PF08484">
    <property type="entry name" value="Methyltransf_14"/>
    <property type="match status" value="1"/>
</dbReference>
<name>A0A382REP4_9ZZZZ</name>
<dbReference type="Gene3D" id="3.40.50.720">
    <property type="entry name" value="NAD(P)-binding Rossmann-like Domain"/>
    <property type="match status" value="1"/>
</dbReference>